<organism evidence="1 2">
    <name type="scientific">Neopusillimonas maritima</name>
    <dbReference type="NCBI Taxonomy" id="2026239"/>
    <lineage>
        <taxon>Bacteria</taxon>
        <taxon>Pseudomonadati</taxon>
        <taxon>Pseudomonadota</taxon>
        <taxon>Betaproteobacteria</taxon>
        <taxon>Burkholderiales</taxon>
        <taxon>Alcaligenaceae</taxon>
        <taxon>Neopusillimonas</taxon>
    </lineage>
</organism>
<dbReference type="AlphaFoldDB" id="A0A3A1YYP5"/>
<comment type="caution">
    <text evidence="1">The sequence shown here is derived from an EMBL/GenBank/DDBJ whole genome shotgun (WGS) entry which is preliminary data.</text>
</comment>
<dbReference type="RefSeq" id="WP_119515157.1">
    <property type="nucleotide sequence ID" value="NZ_NQYH01000001.1"/>
</dbReference>
<evidence type="ECO:0000313" key="1">
    <source>
        <dbReference type="EMBL" id="RIY41930.1"/>
    </source>
</evidence>
<reference evidence="1 2" key="1">
    <citation type="submission" date="2017-08" db="EMBL/GenBank/DDBJ databases">
        <title>Pusillimonas indicus sp. nov., a member of the family Alcaligenaceae isolated from surface seawater.</title>
        <authorList>
            <person name="Li J."/>
        </authorList>
    </citation>
    <scope>NUCLEOTIDE SEQUENCE [LARGE SCALE GENOMIC DNA]</scope>
    <source>
        <strain evidence="1 2">L52-1-41</strain>
    </source>
</reference>
<sequence length="176" mass="19911">MATKHTLRQFTDKEFSNTRLDWKKKAGEAEFASEYGVVFDWADTHREYDDAASVGNSLAYGIFSARATKACAIVDVVSHKKGRNSTTKLLKIYITPEYWDIDKHQDKVRDIFISAIIGTVELSKQVSARTVKLYGRSTQLLSLLHSLHVYMHDNKAELPGVTVAMKGRWLEIATTK</sequence>
<gene>
    <name evidence="1" type="ORF">CJP73_00340</name>
</gene>
<name>A0A3A1YYP5_9BURK</name>
<accession>A0A3A1YYP5</accession>
<dbReference type="Proteomes" id="UP000266206">
    <property type="component" value="Unassembled WGS sequence"/>
</dbReference>
<evidence type="ECO:0000313" key="2">
    <source>
        <dbReference type="Proteomes" id="UP000266206"/>
    </source>
</evidence>
<dbReference type="EMBL" id="NQYH01000001">
    <property type="protein sequence ID" value="RIY41930.1"/>
    <property type="molecule type" value="Genomic_DNA"/>
</dbReference>
<dbReference type="OrthoDB" id="9795712at2"/>
<proteinExistence type="predicted"/>
<protein>
    <submittedName>
        <fullName evidence="1">Uncharacterized protein</fullName>
    </submittedName>
</protein>